<dbReference type="AlphaFoldDB" id="A0A7H0Y2L2"/>
<accession>A0A7H0Y2L2</accession>
<dbReference type="EMBL" id="CP061172">
    <property type="protein sequence ID" value="QNR65320.1"/>
    <property type="molecule type" value="Genomic_DNA"/>
</dbReference>
<protein>
    <submittedName>
        <fullName evidence="1">Uncharacterized protein</fullName>
    </submittedName>
</protein>
<sequence>MHYSISIIREKIIDEKALAYIIDQEQMINLRFRQTLRAIMLDGLQDRVHYGKEALRDETTSDGSGNT</sequence>
<gene>
    <name evidence="1" type="ORF">IAQ67_15590</name>
</gene>
<reference evidence="1" key="1">
    <citation type="submission" date="2020-09" db="EMBL/GenBank/DDBJ databases">
        <title>Characterization of Paenibacillus peoriae strain ZF390 with broad-spectrum antimicrobial activity as a potential biocontrol agent.</title>
        <authorList>
            <person name="Li L."/>
            <person name="Zhao Y."/>
            <person name="Li B."/>
            <person name="Xie X."/>
        </authorList>
    </citation>
    <scope>NUCLEOTIDE SEQUENCE [LARGE SCALE GENOMIC DNA]</scope>
    <source>
        <strain evidence="1">ZF390</strain>
    </source>
</reference>
<evidence type="ECO:0000313" key="1">
    <source>
        <dbReference type="EMBL" id="QNR65320.1"/>
    </source>
</evidence>
<name>A0A7H0Y2L2_9BACL</name>
<proteinExistence type="predicted"/>
<organism evidence="1">
    <name type="scientific">Paenibacillus peoriae</name>
    <dbReference type="NCBI Taxonomy" id="59893"/>
    <lineage>
        <taxon>Bacteria</taxon>
        <taxon>Bacillati</taxon>
        <taxon>Bacillota</taxon>
        <taxon>Bacilli</taxon>
        <taxon>Bacillales</taxon>
        <taxon>Paenibacillaceae</taxon>
        <taxon>Paenibacillus</taxon>
    </lineage>
</organism>
<dbReference type="Proteomes" id="UP000516384">
    <property type="component" value="Chromosome"/>
</dbReference>
<dbReference type="RefSeq" id="WP_190297224.1">
    <property type="nucleotide sequence ID" value="NZ_CP061172.1"/>
</dbReference>